<proteinExistence type="predicted"/>
<evidence type="ECO:0000313" key="2">
    <source>
        <dbReference type="Proteomes" id="UP000095563"/>
    </source>
</evidence>
<sequence>MSKDILADYIKSVLNGDHENARILKAIDETKLEIQAAKSVFDSVDDPLLIEAAIYAEEAARKRYSHLMSLAKQRGITVNRNYILSKNIKFAE</sequence>
<dbReference type="InterPro" id="IPR019644">
    <property type="entry name" value="DUF2508"/>
</dbReference>
<dbReference type="RefSeq" id="WP_055208625.1">
    <property type="nucleotide sequence ID" value="NZ_CZBO01000007.1"/>
</dbReference>
<dbReference type="EMBL" id="CZBO01000007">
    <property type="protein sequence ID" value="CUQ29014.1"/>
    <property type="molecule type" value="Genomic_DNA"/>
</dbReference>
<protein>
    <submittedName>
        <fullName evidence="1">Protein of uncharacterized function (DUF2508)</fullName>
    </submittedName>
</protein>
<reference evidence="1 2" key="1">
    <citation type="submission" date="2015-09" db="EMBL/GenBank/DDBJ databases">
        <authorList>
            <consortium name="Pathogen Informatics"/>
        </authorList>
    </citation>
    <scope>NUCLEOTIDE SEQUENCE [LARGE SCALE GENOMIC DNA]</scope>
    <source>
        <strain evidence="1 2">2789STDY5834956</strain>
    </source>
</reference>
<evidence type="ECO:0000313" key="1">
    <source>
        <dbReference type="EMBL" id="CUQ29014.1"/>
    </source>
</evidence>
<dbReference type="Proteomes" id="UP000095563">
    <property type="component" value="Unassembled WGS sequence"/>
</dbReference>
<dbReference type="AlphaFoldDB" id="A0A174V2P9"/>
<organism evidence="1 2">
    <name type="scientific">Clostridium baratii</name>
    <dbReference type="NCBI Taxonomy" id="1561"/>
    <lineage>
        <taxon>Bacteria</taxon>
        <taxon>Bacillati</taxon>
        <taxon>Bacillota</taxon>
        <taxon>Clostridia</taxon>
        <taxon>Eubacteriales</taxon>
        <taxon>Clostridiaceae</taxon>
        <taxon>Clostridium</taxon>
    </lineage>
</organism>
<accession>A0A174V2P9</accession>
<dbReference type="Pfam" id="PF10704">
    <property type="entry name" value="DUF2508"/>
    <property type="match status" value="1"/>
</dbReference>
<gene>
    <name evidence="1" type="ORF">ERS852568_02669</name>
</gene>
<name>A0A174V2P9_9CLOT</name>